<dbReference type="Gene3D" id="3.10.105.10">
    <property type="entry name" value="Dipeptide-binding Protein, Domain 3"/>
    <property type="match status" value="1"/>
</dbReference>
<sequence length="590" mass="69096">MISSEQYLSILLSLPTLPKKGETISVTIGELANVLYCTPRNVKLILRKLAEDGFIQWRGGVGRGHPSQMTPLRDFNEVAVGHFQDLLVKDKIKEAMNILYLKDLPLPLRHKLHRFLENRFGFQVERANATTVDVLRVTMRRKPDSLDPAFVSTSTEAFLLQQICDTLLVFNPKEKTFIPGLAHSWESNDDGSQWTFYLRKGVRFHNGKLLTSKDVLYTFQRLQELQSPSRWQYEEVIHVEIPSDFIITFHLRQPNLLFLHFLSSFYMYVLPHDVTFSSSGIIGTGPFRMTEFTNQVLVLEAYEDYFRERALLDRVELWFVPEDIQDDLYQLPDWSGQGEKKAAEIEYLMDGSQFVVFNFRKKGIHHNRYFRKAMRLIFDRLSIIEELAENRISPANSFLPVKSKQADYERSPIDLAKNYLRESGYSGETLKLYYLDKKEFVDDARWLQQRCEAAGLTITLHPISFDNYYLTNADEEADLLIICESLEDDTEWGYLNLFQNESSFLRRFLSDKQHSWLDELLLQFVQTPSAEERDKIIDKVEQKILDEEWLLFGYHMNKISRYHPALNGVSFDSFGWINFSKLWIRKDMQG</sequence>
<evidence type="ECO:0008006" key="6">
    <source>
        <dbReference type="Google" id="ProtNLM"/>
    </source>
</evidence>
<dbReference type="InterPro" id="IPR000914">
    <property type="entry name" value="SBP_5_dom"/>
</dbReference>
<keyword evidence="5" id="KW-1185">Reference proteome</keyword>
<reference evidence="4 5" key="1">
    <citation type="submission" date="2015-09" db="EMBL/GenBank/DDBJ databases">
        <title>Genome sequencing project for genomic taxonomy and phylogenomics of Bacillus-like bacteria.</title>
        <authorList>
            <person name="Liu B."/>
            <person name="Wang J."/>
            <person name="Zhu Y."/>
            <person name="Liu G."/>
            <person name="Chen Q."/>
            <person name="Chen Z."/>
            <person name="Lan J."/>
            <person name="Che J."/>
            <person name="Ge C."/>
            <person name="Shi H."/>
            <person name="Pan Z."/>
            <person name="Liu X."/>
        </authorList>
    </citation>
    <scope>NUCLEOTIDE SEQUENCE [LARGE SCALE GENOMIC DNA]</scope>
    <source>
        <strain evidence="4 5">LMG 18435</strain>
    </source>
</reference>
<dbReference type="GO" id="GO:0003677">
    <property type="term" value="F:DNA binding"/>
    <property type="evidence" value="ECO:0007669"/>
    <property type="project" value="UniProtKB-KW"/>
</dbReference>
<dbReference type="OrthoDB" id="5894719at2"/>
<dbReference type="CDD" id="cd08507">
    <property type="entry name" value="PBP2_SgrR_like"/>
    <property type="match status" value="1"/>
</dbReference>
<gene>
    <name evidence="4" type="ORF">AN964_03840</name>
</gene>
<feature type="domain" description="Transcriptional regulator SgrR N-terminal HTH" evidence="3">
    <location>
        <begin position="20"/>
        <end position="116"/>
    </location>
</feature>
<comment type="caution">
    <text evidence="4">The sequence shown here is derived from an EMBL/GenBank/DDBJ whole genome shotgun (WGS) entry which is preliminary data.</text>
</comment>
<organism evidence="4 5">
    <name type="scientific">Heyndrickxia shackletonii</name>
    <dbReference type="NCBI Taxonomy" id="157838"/>
    <lineage>
        <taxon>Bacteria</taxon>
        <taxon>Bacillati</taxon>
        <taxon>Bacillota</taxon>
        <taxon>Bacilli</taxon>
        <taxon>Bacillales</taxon>
        <taxon>Bacillaceae</taxon>
        <taxon>Heyndrickxia</taxon>
    </lineage>
</organism>
<evidence type="ECO:0000259" key="3">
    <source>
        <dbReference type="Pfam" id="PF12793"/>
    </source>
</evidence>
<dbReference type="Proteomes" id="UP000051888">
    <property type="component" value="Unassembled WGS sequence"/>
</dbReference>
<dbReference type="PANTHER" id="PTHR30290">
    <property type="entry name" value="PERIPLASMIC BINDING COMPONENT OF ABC TRANSPORTER"/>
    <property type="match status" value="1"/>
</dbReference>
<dbReference type="GO" id="GO:0015833">
    <property type="term" value="P:peptide transport"/>
    <property type="evidence" value="ECO:0007669"/>
    <property type="project" value="TreeGrafter"/>
</dbReference>
<name>A0A0Q3TF62_9BACI</name>
<accession>A0A0Q3TF62</accession>
<dbReference type="AlphaFoldDB" id="A0A0Q3TF62"/>
<dbReference type="PANTHER" id="PTHR30290:SF72">
    <property type="entry name" value="HTH-TYPE TRANSCRIPTIONAL REGULATOR SGRR"/>
    <property type="match status" value="1"/>
</dbReference>
<dbReference type="Pfam" id="PF12793">
    <property type="entry name" value="SgrR_N"/>
    <property type="match status" value="1"/>
</dbReference>
<evidence type="ECO:0000256" key="1">
    <source>
        <dbReference type="ARBA" id="ARBA00023125"/>
    </source>
</evidence>
<proteinExistence type="predicted"/>
<dbReference type="RefSeq" id="WP_055738441.1">
    <property type="nucleotide sequence ID" value="NZ_JAAIWL010000015.1"/>
</dbReference>
<dbReference type="Pfam" id="PF00496">
    <property type="entry name" value="SBP_bac_5"/>
    <property type="match status" value="1"/>
</dbReference>
<dbReference type="InterPro" id="IPR025370">
    <property type="entry name" value="SgrR_HTH_N"/>
</dbReference>
<evidence type="ECO:0000313" key="5">
    <source>
        <dbReference type="Proteomes" id="UP000051888"/>
    </source>
</evidence>
<protein>
    <recommendedName>
        <fullName evidence="6">SgrR family transcriptional regulator</fullName>
    </recommendedName>
</protein>
<dbReference type="GO" id="GO:1904680">
    <property type="term" value="F:peptide transmembrane transporter activity"/>
    <property type="evidence" value="ECO:0007669"/>
    <property type="project" value="TreeGrafter"/>
</dbReference>
<dbReference type="EMBL" id="LJJC01000004">
    <property type="protein sequence ID" value="KQL52736.1"/>
    <property type="molecule type" value="Genomic_DNA"/>
</dbReference>
<dbReference type="PATRIC" id="fig|157838.3.peg.854"/>
<dbReference type="InterPro" id="IPR039424">
    <property type="entry name" value="SBP_5"/>
</dbReference>
<keyword evidence="1" id="KW-0238">DNA-binding</keyword>
<dbReference type="Gene3D" id="3.40.190.10">
    <property type="entry name" value="Periplasmic binding protein-like II"/>
    <property type="match status" value="1"/>
</dbReference>
<evidence type="ECO:0000259" key="2">
    <source>
        <dbReference type="Pfam" id="PF00496"/>
    </source>
</evidence>
<feature type="domain" description="Solute-binding protein family 5" evidence="2">
    <location>
        <begin position="177"/>
        <end position="482"/>
    </location>
</feature>
<dbReference type="STRING" id="157838.AN964_03840"/>
<evidence type="ECO:0000313" key="4">
    <source>
        <dbReference type="EMBL" id="KQL52736.1"/>
    </source>
</evidence>
<dbReference type="SUPFAM" id="SSF53850">
    <property type="entry name" value="Periplasmic binding protein-like II"/>
    <property type="match status" value="1"/>
</dbReference>